<evidence type="ECO:0000313" key="2">
    <source>
        <dbReference type="Proteomes" id="UP001482513"/>
    </source>
</evidence>
<dbReference type="RefSeq" id="WP_190700257.1">
    <property type="nucleotide sequence ID" value="NZ_JAMPKX010000005.1"/>
</dbReference>
<evidence type="ECO:0000313" key="1">
    <source>
        <dbReference type="EMBL" id="MEP0947792.1"/>
    </source>
</evidence>
<name>A0ABV0K787_9CYAN</name>
<dbReference type="Pfam" id="PF10387">
    <property type="entry name" value="DUF2442"/>
    <property type="match status" value="1"/>
</dbReference>
<protein>
    <submittedName>
        <fullName evidence="1">DUF2442 domain-containing protein</fullName>
    </submittedName>
</protein>
<proteinExistence type="predicted"/>
<dbReference type="Gene3D" id="3.30.2020.40">
    <property type="entry name" value="Uncharacterised protein PF10387, DUF2442"/>
    <property type="match status" value="1"/>
</dbReference>
<dbReference type="EMBL" id="JAMPKX010000005">
    <property type="protein sequence ID" value="MEP0947792.1"/>
    <property type="molecule type" value="Genomic_DNA"/>
</dbReference>
<sequence>MTSSMVEILNIPEIKQVSISADLLTVDLSDGRVIAVPLAWYPRLLHGTSAERDNWQVMGSQAGIHWPELDGDISLKNILLGQPSAESQTSLQRWLENRTPQARSSQHA</sequence>
<organism evidence="1 2">
    <name type="scientific">Leptolyngbya subtilissima DQ-A4</name>
    <dbReference type="NCBI Taxonomy" id="2933933"/>
    <lineage>
        <taxon>Bacteria</taxon>
        <taxon>Bacillati</taxon>
        <taxon>Cyanobacteriota</taxon>
        <taxon>Cyanophyceae</taxon>
        <taxon>Leptolyngbyales</taxon>
        <taxon>Leptolyngbyaceae</taxon>
        <taxon>Leptolyngbya group</taxon>
        <taxon>Leptolyngbya</taxon>
    </lineage>
</organism>
<dbReference type="Proteomes" id="UP001482513">
    <property type="component" value="Unassembled WGS sequence"/>
</dbReference>
<keyword evidence="2" id="KW-1185">Reference proteome</keyword>
<gene>
    <name evidence="1" type="ORF">NC992_12990</name>
</gene>
<dbReference type="InterPro" id="IPR018841">
    <property type="entry name" value="DUF2442"/>
</dbReference>
<comment type="caution">
    <text evidence="1">The sequence shown here is derived from an EMBL/GenBank/DDBJ whole genome shotgun (WGS) entry which is preliminary data.</text>
</comment>
<accession>A0ABV0K787</accession>
<reference evidence="1 2" key="1">
    <citation type="submission" date="2022-04" db="EMBL/GenBank/DDBJ databases">
        <title>Positive selection, recombination, and allopatry shape intraspecific diversity of widespread and dominant cyanobacteria.</title>
        <authorList>
            <person name="Wei J."/>
            <person name="Shu W."/>
            <person name="Hu C."/>
        </authorList>
    </citation>
    <scope>NUCLEOTIDE SEQUENCE [LARGE SCALE GENOMIC DNA]</scope>
    <source>
        <strain evidence="1 2">DQ-A4</strain>
    </source>
</reference>